<dbReference type="AlphaFoldDB" id="A0A9P4J7N3"/>
<evidence type="ECO:0000313" key="2">
    <source>
        <dbReference type="Proteomes" id="UP000799439"/>
    </source>
</evidence>
<keyword evidence="2" id="KW-1185">Reference proteome</keyword>
<accession>A0A9P4J7N3</accession>
<organism evidence="1 2">
    <name type="scientific">Myriangium duriaei CBS 260.36</name>
    <dbReference type="NCBI Taxonomy" id="1168546"/>
    <lineage>
        <taxon>Eukaryota</taxon>
        <taxon>Fungi</taxon>
        <taxon>Dikarya</taxon>
        <taxon>Ascomycota</taxon>
        <taxon>Pezizomycotina</taxon>
        <taxon>Dothideomycetes</taxon>
        <taxon>Dothideomycetidae</taxon>
        <taxon>Myriangiales</taxon>
        <taxon>Myriangiaceae</taxon>
        <taxon>Myriangium</taxon>
    </lineage>
</organism>
<reference evidence="1" key="1">
    <citation type="journal article" date="2020" name="Stud. Mycol.">
        <title>101 Dothideomycetes genomes: a test case for predicting lifestyles and emergence of pathogens.</title>
        <authorList>
            <person name="Haridas S."/>
            <person name="Albert R."/>
            <person name="Binder M."/>
            <person name="Bloem J."/>
            <person name="Labutti K."/>
            <person name="Salamov A."/>
            <person name="Andreopoulos B."/>
            <person name="Baker S."/>
            <person name="Barry K."/>
            <person name="Bills G."/>
            <person name="Bluhm B."/>
            <person name="Cannon C."/>
            <person name="Castanera R."/>
            <person name="Culley D."/>
            <person name="Daum C."/>
            <person name="Ezra D."/>
            <person name="Gonzalez J."/>
            <person name="Henrissat B."/>
            <person name="Kuo A."/>
            <person name="Liang C."/>
            <person name="Lipzen A."/>
            <person name="Lutzoni F."/>
            <person name="Magnuson J."/>
            <person name="Mondo S."/>
            <person name="Nolan M."/>
            <person name="Ohm R."/>
            <person name="Pangilinan J."/>
            <person name="Park H.-J."/>
            <person name="Ramirez L."/>
            <person name="Alfaro M."/>
            <person name="Sun H."/>
            <person name="Tritt A."/>
            <person name="Yoshinaga Y."/>
            <person name="Zwiers L.-H."/>
            <person name="Turgeon B."/>
            <person name="Goodwin S."/>
            <person name="Spatafora J."/>
            <person name="Crous P."/>
            <person name="Grigoriev I."/>
        </authorList>
    </citation>
    <scope>NUCLEOTIDE SEQUENCE</scope>
    <source>
        <strain evidence="1">CBS 260.36</strain>
    </source>
</reference>
<dbReference type="PROSITE" id="PS51257">
    <property type="entry name" value="PROKAR_LIPOPROTEIN"/>
    <property type="match status" value="1"/>
</dbReference>
<proteinExistence type="predicted"/>
<name>A0A9P4J7N3_9PEZI</name>
<dbReference type="Proteomes" id="UP000799439">
    <property type="component" value="Unassembled WGS sequence"/>
</dbReference>
<comment type="caution">
    <text evidence="1">The sequence shown here is derived from an EMBL/GenBank/DDBJ whole genome shotgun (WGS) entry which is preliminary data.</text>
</comment>
<evidence type="ECO:0000313" key="1">
    <source>
        <dbReference type="EMBL" id="KAF2153859.1"/>
    </source>
</evidence>
<dbReference type="EMBL" id="ML996084">
    <property type="protein sequence ID" value="KAF2153859.1"/>
    <property type="molecule type" value="Genomic_DNA"/>
</dbReference>
<gene>
    <name evidence="1" type="ORF">K461DRAFT_117396</name>
</gene>
<sequence length="117" mass="12616">MTARRYMSKSSIGVLLHPAVCSCCHVARRERSDEGDHTISSGIREAVVRDRWTRGGQPPVNCDDFEESGHGGLKNGSGLSLIVPLGHVVAGHDCLLLHPTAQSWLHSTPRKPLVGAD</sequence>
<protein>
    <submittedName>
        <fullName evidence="1">Uncharacterized protein</fullName>
    </submittedName>
</protein>